<comment type="caution">
    <text evidence="3">The sequence shown here is derived from an EMBL/GenBank/DDBJ whole genome shotgun (WGS) entry which is preliminary data.</text>
</comment>
<dbReference type="Proteomes" id="UP000663881">
    <property type="component" value="Unassembled WGS sequence"/>
</dbReference>
<keyword evidence="1" id="KW-0175">Coiled coil</keyword>
<organism evidence="3 4">
    <name type="scientific">Adineta steineri</name>
    <dbReference type="NCBI Taxonomy" id="433720"/>
    <lineage>
        <taxon>Eukaryota</taxon>
        <taxon>Metazoa</taxon>
        <taxon>Spiralia</taxon>
        <taxon>Gnathifera</taxon>
        <taxon>Rotifera</taxon>
        <taxon>Eurotatoria</taxon>
        <taxon>Bdelloidea</taxon>
        <taxon>Adinetida</taxon>
        <taxon>Adinetidae</taxon>
        <taxon>Adineta</taxon>
    </lineage>
</organism>
<feature type="compositionally biased region" description="Low complexity" evidence="2">
    <location>
        <begin position="371"/>
        <end position="381"/>
    </location>
</feature>
<feature type="compositionally biased region" description="Acidic residues" evidence="2">
    <location>
        <begin position="769"/>
        <end position="778"/>
    </location>
</feature>
<feature type="compositionally biased region" description="Basic and acidic residues" evidence="2">
    <location>
        <begin position="271"/>
        <end position="280"/>
    </location>
</feature>
<name>A0A819WE07_9BILA</name>
<evidence type="ECO:0000256" key="1">
    <source>
        <dbReference type="SAM" id="Coils"/>
    </source>
</evidence>
<dbReference type="PANTHER" id="PTHR32114">
    <property type="entry name" value="ABC TRANSPORTER ABCH.3"/>
    <property type="match status" value="1"/>
</dbReference>
<feature type="non-terminal residue" evidence="3">
    <location>
        <position position="1430"/>
    </location>
</feature>
<sequence>DNESQTDELQEVKGAQMNKKLKRSLQGIKDKVDRVVSEKPDLFDGVSEETNERLDHLIATVENQAAYINILQSERDQVQEQLTSFSAENSSSIVDDYQQQIHQLRDNLTQKDEQQSLLQENLNKVEAELEQIRNDYSSIVTEYELLGQQQTQESQNSQHEIAQLKEEVAELKQSVKHEHIETQTDEDINALHELIEEQSQQMKDLNEMTSILTSQLESQIDINKEKKQLEERLNERDSHIERLMEERTNLLQEIAKSTSSPMETTDNESQTEDRQQEKSTRANYKLKRSLQVVKEKIQDIVTERPDLFDDIGEDTNERLDHLISTVQNQAAYINILRSERDRVEEPLQSSMQRSQQEPNNERQTEIEQLTSSAPSSSPSIVNDYQQQINQLQQNLSQKDEERSLLRERLNEVEVEFRKTLDDHASTQNKYELLVHQQTQELQNSQHEIEQLKGEVAELKQSVKCEHVQTQTDEDVNALHELIEEQSQQIKELNEINNEKKDLEECLSERETHIQNLMEEIAKSKSSHIDTADNESQTDELQEVKGAQMNKKLKRSLQGIKDKVDRVVSEKPDLFDGVSEDTTERLEHLISTIENQTAYINILQNERDQIHEQLQNSSVADDYQQQIHQLQQNLSEKDEQQSLLQQHLNEVQGDLEKIQDDHTSLMTKHELLVQQQTQESQHSQHEIDQLKEEVAELKQSIKCEHVETQTDEDINALHELIEEQSQQIKDLGEINNEKKDLEERLNERKTHIQNLMQEIAKSKSSSIDTADNESQTDELQEGKGAQMNKKLKRSLQVVKDKVDRLVSDKPDLFDGIGEETNERLNHLIATVENQAAYINILQNERDQAQEQLQNLMQTSQQEQDNERQIEIEPLTSSVPLSSPSIVNDHQQQIHQFQEILSQKDEQQSLLKEHLNEVEGELEKIRDDHSSMVTKYELLVQQQTEQSQNSEHEIEELRKEVAELKQSVKCEHVETQTDENINALHALIEEQSQQIKELNEINNEKKELEERLNEREGQIKNLMEETVNSKSSHVETADNECQTEELQEGKGAQMNKKLKRSLQVVTDKVDRLVSEKPDLFDGVGEDTNERLDHLIVTVENQAEQMNILRNEHDQIEEQLRKDLTELQHSLETCQKDLNNEREMKTEECLTSVAPSTSSETASWSVAEEYEKQIKQLEEKIIEKEEELASLNKNITEIELKLKKSAEDNELNMNSYEERIQSFIDERNTLIEQQALRFSECEREIEELKTCNDQFQEELTELKQSSICQDVEIQTDEDINALNEMIEQQTEELKTLKENCLSLNSQIDSHAILQAATERQRIENERQINNYQYEIENLQEERTRLLEEIQKNIVLPIQTIDNESQTDDHERKKLIKTNKKLTNTLETFQNKIHHFVSENPDLFDGIGEEVNERFDHLITQINLLQNQIEQYQK</sequence>
<dbReference type="Gene3D" id="1.10.287.1490">
    <property type="match status" value="1"/>
</dbReference>
<feature type="region of interest" description="Disordered" evidence="2">
    <location>
        <begin position="1"/>
        <end position="20"/>
    </location>
</feature>
<protein>
    <submittedName>
        <fullName evidence="3">Uncharacterized protein</fullName>
    </submittedName>
</protein>
<feature type="compositionally biased region" description="Polar residues" evidence="2">
    <location>
        <begin position="253"/>
        <end position="264"/>
    </location>
</feature>
<feature type="coiled-coil region" evidence="1">
    <location>
        <begin position="672"/>
        <end position="757"/>
    </location>
</feature>
<reference evidence="3" key="1">
    <citation type="submission" date="2021-02" db="EMBL/GenBank/DDBJ databases">
        <authorList>
            <person name="Nowell W R."/>
        </authorList>
    </citation>
    <scope>NUCLEOTIDE SEQUENCE</scope>
</reference>
<evidence type="ECO:0000256" key="2">
    <source>
        <dbReference type="SAM" id="MobiDB-lite"/>
    </source>
</evidence>
<accession>A0A819WE07</accession>
<feature type="region of interest" description="Disordered" evidence="2">
    <location>
        <begin position="343"/>
        <end position="381"/>
    </location>
</feature>
<evidence type="ECO:0000313" key="4">
    <source>
        <dbReference type="Proteomes" id="UP000663881"/>
    </source>
</evidence>
<dbReference type="PANTHER" id="PTHR32114:SF2">
    <property type="entry name" value="ABC TRANSPORTER ABCH.3"/>
    <property type="match status" value="1"/>
</dbReference>
<feature type="coiled-coil region" evidence="1">
    <location>
        <begin position="1053"/>
        <end position="1388"/>
    </location>
</feature>
<feature type="region of interest" description="Disordered" evidence="2">
    <location>
        <begin position="760"/>
        <end position="791"/>
    </location>
</feature>
<feature type="coiled-coil region" evidence="1">
    <location>
        <begin position="381"/>
        <end position="519"/>
    </location>
</feature>
<feature type="region of interest" description="Disordered" evidence="2">
    <location>
        <begin position="253"/>
        <end position="283"/>
    </location>
</feature>
<proteinExistence type="predicted"/>
<feature type="compositionally biased region" description="Polar residues" evidence="2">
    <location>
        <begin position="347"/>
        <end position="358"/>
    </location>
</feature>
<evidence type="ECO:0000313" key="3">
    <source>
        <dbReference type="EMBL" id="CAF4122228.1"/>
    </source>
</evidence>
<gene>
    <name evidence="3" type="ORF">OKA104_LOCUS36792</name>
</gene>
<dbReference type="EMBL" id="CAJOAY010005860">
    <property type="protein sequence ID" value="CAF4122228.1"/>
    <property type="molecule type" value="Genomic_DNA"/>
</dbReference>